<evidence type="ECO:0000256" key="1">
    <source>
        <dbReference type="ARBA" id="ARBA00010928"/>
    </source>
</evidence>
<dbReference type="InterPro" id="IPR000683">
    <property type="entry name" value="Gfo/Idh/MocA-like_OxRdtase_N"/>
</dbReference>
<protein>
    <submittedName>
        <fullName evidence="5">Oxidoreductase</fullName>
    </submittedName>
</protein>
<dbReference type="Gene3D" id="3.30.360.10">
    <property type="entry name" value="Dihydrodipicolinate Reductase, domain 2"/>
    <property type="match status" value="1"/>
</dbReference>
<dbReference type="Pfam" id="PF02894">
    <property type="entry name" value="GFO_IDH_MocA_C"/>
    <property type="match status" value="1"/>
</dbReference>
<evidence type="ECO:0000259" key="4">
    <source>
        <dbReference type="Pfam" id="PF02894"/>
    </source>
</evidence>
<dbReference type="EMBL" id="JAUUDS010000005">
    <property type="protein sequence ID" value="MDP1027803.1"/>
    <property type="molecule type" value="Genomic_DNA"/>
</dbReference>
<evidence type="ECO:0000313" key="5">
    <source>
        <dbReference type="EMBL" id="MDP1027803.1"/>
    </source>
</evidence>
<reference evidence="5 6" key="1">
    <citation type="submission" date="2023-07" db="EMBL/GenBank/DDBJ databases">
        <authorList>
            <person name="Kim M.K."/>
        </authorList>
    </citation>
    <scope>NUCLEOTIDE SEQUENCE [LARGE SCALE GENOMIC DNA]</scope>
    <source>
        <strain evidence="5 6">KR1UV-12</strain>
    </source>
</reference>
<dbReference type="SUPFAM" id="SSF51735">
    <property type="entry name" value="NAD(P)-binding Rossmann-fold domains"/>
    <property type="match status" value="1"/>
</dbReference>
<evidence type="ECO:0000259" key="3">
    <source>
        <dbReference type="Pfam" id="PF01408"/>
    </source>
</evidence>
<dbReference type="Gene3D" id="3.40.50.720">
    <property type="entry name" value="NAD(P)-binding Rossmann-like Domain"/>
    <property type="match status" value="1"/>
</dbReference>
<keyword evidence="6" id="KW-1185">Reference proteome</keyword>
<feature type="domain" description="Gfo/Idh/MocA-like oxidoreductase C-terminal" evidence="4">
    <location>
        <begin position="133"/>
        <end position="340"/>
    </location>
</feature>
<dbReference type="InterPro" id="IPR004104">
    <property type="entry name" value="Gfo/Idh/MocA-like_OxRdtase_C"/>
</dbReference>
<dbReference type="InterPro" id="IPR036291">
    <property type="entry name" value="NAD(P)-bd_dom_sf"/>
</dbReference>
<dbReference type="RefSeq" id="WP_305173512.1">
    <property type="nucleotide sequence ID" value="NZ_JAUUDS010000005.1"/>
</dbReference>
<dbReference type="Proteomes" id="UP001230685">
    <property type="component" value="Unassembled WGS sequence"/>
</dbReference>
<evidence type="ECO:0000256" key="2">
    <source>
        <dbReference type="ARBA" id="ARBA00023002"/>
    </source>
</evidence>
<dbReference type="PANTHER" id="PTHR43708:SF5">
    <property type="entry name" value="CONSERVED EXPRESSED OXIDOREDUCTASE (EUROFUNG)-RELATED"/>
    <property type="match status" value="1"/>
</dbReference>
<dbReference type="Pfam" id="PF01408">
    <property type="entry name" value="GFO_IDH_MocA"/>
    <property type="match status" value="1"/>
</dbReference>
<proteinExistence type="inferred from homology"/>
<gene>
    <name evidence="5" type="ORF">Q5H91_11305</name>
</gene>
<feature type="domain" description="Gfo/Idh/MocA-like oxidoreductase N-terminal" evidence="3">
    <location>
        <begin position="4"/>
        <end position="120"/>
    </location>
</feature>
<sequence length="353" mass="37119">MIRRVGLIGYGYAGRTFHAPLLAADPGLTLVRVASRNADAVRADWPEAAVDADPVAVATADDVDLVVIASPNDSHAPLARAALTAGKHVVVDKPFTLNLTEARGLIALAAARGRLLSVFHNRRWDSDYLSVRAAIEAGLVGRAVHLESHFDRFRPTVRQRWREGAGPGAGVWFDLGPHLVDQALQLFGLPDGVTASLAMQRDGALAADWAHVVLDYGTRRAVLHASMLVAGGSPRFVVHGDRGSVLKRAGDRQEAQLLAGMRPGAAGWGKDDDPLLVHAGDGGVTEQEAHRGDQRGYYAGIAAALRGDGPNPVPPLEALAVMAVIEAAANAAATGRRVGLDLTAAERAGFTSQ</sequence>
<name>A0ABT9EMD0_9SPHN</name>
<evidence type="ECO:0000313" key="6">
    <source>
        <dbReference type="Proteomes" id="UP001230685"/>
    </source>
</evidence>
<accession>A0ABT9EMD0</accession>
<organism evidence="5 6">
    <name type="scientific">Sphingomonas aurea</name>
    <dbReference type="NCBI Taxonomy" id="3063994"/>
    <lineage>
        <taxon>Bacteria</taxon>
        <taxon>Pseudomonadati</taxon>
        <taxon>Pseudomonadota</taxon>
        <taxon>Alphaproteobacteria</taxon>
        <taxon>Sphingomonadales</taxon>
        <taxon>Sphingomonadaceae</taxon>
        <taxon>Sphingomonas</taxon>
    </lineage>
</organism>
<dbReference type="InterPro" id="IPR051317">
    <property type="entry name" value="Gfo/Idh/MocA_oxidoreduct"/>
</dbReference>
<keyword evidence="2" id="KW-0560">Oxidoreductase</keyword>
<dbReference type="PANTHER" id="PTHR43708">
    <property type="entry name" value="CONSERVED EXPRESSED OXIDOREDUCTASE (EUROFUNG)"/>
    <property type="match status" value="1"/>
</dbReference>
<comment type="caution">
    <text evidence="5">The sequence shown here is derived from an EMBL/GenBank/DDBJ whole genome shotgun (WGS) entry which is preliminary data.</text>
</comment>
<comment type="similarity">
    <text evidence="1">Belongs to the Gfo/Idh/MocA family.</text>
</comment>
<dbReference type="NCBIfam" id="NF008607">
    <property type="entry name" value="PRK11579.1"/>
    <property type="match status" value="1"/>
</dbReference>